<evidence type="ECO:0000313" key="1">
    <source>
        <dbReference type="EMBL" id="BBI99194.1"/>
    </source>
</evidence>
<gene>
    <name evidence="1" type="ORF">FGKAn22_08870</name>
</gene>
<proteinExistence type="predicted"/>
<protein>
    <submittedName>
        <fullName evidence="1">Uncharacterized protein</fullName>
    </submittedName>
</protein>
<evidence type="ECO:0000313" key="2">
    <source>
        <dbReference type="Proteomes" id="UP001319121"/>
    </source>
</evidence>
<dbReference type="EMBL" id="AP019536">
    <property type="protein sequence ID" value="BBI99194.1"/>
    <property type="molecule type" value="Genomic_DNA"/>
</dbReference>
<keyword evidence="2" id="KW-1185">Reference proteome</keyword>
<name>A0AAN1T0M2_9PROT</name>
<accession>A0AAN1T0M2</accession>
<sequence>MFNLFGEKPDHPMYDLDEARRLLAELPQDEPHKALDDVTFWLESIRDAAGFPAELRAAIVMLVDETMLTLYTEQLRQYLAAPHLQDFQGLHLWQGIHAYAKALAEAYGANMREYQQAEKKPVELREQMPLLCVRLMRAAAEQMKLELMRYVDVEPSVWQLLGDCQRFAEAEQCTGSMVHAYPGHVIHTSPQRELLRALVLYTSSPGTLAADQIEVAYRIAGRMVSFFDLKTEPAAECPYRIDLGVPLPPQHAESGPPPTADTRWFGAVRAKPAVDKIIDQNESDPAWQERRFGSEFTPGGKLTVLKHLSSYWAQQPPHRHLDRRGISVPIEVAHGFRVVSQVVTRIDLDTRTSLDNDEEAAARERAKVRLAATEDIKYTTEAWSVTDASADGLGATLSRSAGAWAKIGDLCGLKPQNGPLWWVAAIRRLHTDDKGTVHVGLDVLAKKPLSVWLRALGKGAEKASNWETSSGSFEYTYLPAILLPDAQNTYQHATMLMESGSYVNGNIYQALMGEKSRDIKLTSLIAEGEDYEQVGFEWLGGNA</sequence>
<dbReference type="RefSeq" id="WP_212786786.1">
    <property type="nucleotide sequence ID" value="NZ_AP019536.1"/>
</dbReference>
<dbReference type="Proteomes" id="UP001319121">
    <property type="component" value="Chromosome"/>
</dbReference>
<organism evidence="1 2">
    <name type="scientific">Ferrigenium kumadai</name>
    <dbReference type="NCBI Taxonomy" id="1682490"/>
    <lineage>
        <taxon>Bacteria</taxon>
        <taxon>Pseudomonadati</taxon>
        <taxon>Pseudomonadota</taxon>
        <taxon>Betaproteobacteria</taxon>
        <taxon>Nitrosomonadales</taxon>
        <taxon>Gallionellaceae</taxon>
        <taxon>Ferrigenium</taxon>
    </lineage>
</organism>
<dbReference type="KEGG" id="fku:FGKAn22_08870"/>
<dbReference type="AlphaFoldDB" id="A0AAN1T0M2"/>
<reference evidence="1 2" key="1">
    <citation type="submission" date="2019-03" db="EMBL/GenBank/DDBJ databases">
        <title>Complete genome sequence of Ferrigenium kumadai strain An22, a microaerophilic iron-oxidizing bacterium isolated from a paddy field soil.</title>
        <authorList>
            <person name="Watanabe T."/>
            <person name="Asakawa S."/>
        </authorList>
    </citation>
    <scope>NUCLEOTIDE SEQUENCE [LARGE SCALE GENOMIC DNA]</scope>
    <source>
        <strain evidence="1 2">An22</strain>
    </source>
</reference>